<proteinExistence type="predicted"/>
<dbReference type="Gene3D" id="3.40.50.720">
    <property type="entry name" value="NAD(P)-binding Rossmann-like Domain"/>
    <property type="match status" value="1"/>
</dbReference>
<evidence type="ECO:0000259" key="5">
    <source>
        <dbReference type="Pfam" id="PF01370"/>
    </source>
</evidence>
<dbReference type="SUPFAM" id="SSF51735">
    <property type="entry name" value="NAD(P)-binding Rossmann-fold domains"/>
    <property type="match status" value="1"/>
</dbReference>
<dbReference type="PANTHER" id="PTHR43078">
    <property type="entry name" value="UDP-GLUCURONIC ACID DECARBOXYLASE-RELATED"/>
    <property type="match status" value="1"/>
</dbReference>
<dbReference type="InterPro" id="IPR001509">
    <property type="entry name" value="Epimerase_deHydtase"/>
</dbReference>
<comment type="cofactor">
    <cofactor evidence="1">
        <name>NAD(+)</name>
        <dbReference type="ChEBI" id="CHEBI:57540"/>
    </cofactor>
</comment>
<dbReference type="Pfam" id="PF01370">
    <property type="entry name" value="Epimerase"/>
    <property type="match status" value="1"/>
</dbReference>
<protein>
    <submittedName>
        <fullName evidence="7">NAD-dependent epimerase/dehydratase family protein</fullName>
    </submittedName>
    <submittedName>
        <fullName evidence="6">dTDP-glucose 4,6-dehydratase</fullName>
    </submittedName>
</protein>
<dbReference type="EMBL" id="CP021422">
    <property type="protein sequence ID" value="ASB40487.1"/>
    <property type="molecule type" value="Genomic_DNA"/>
</dbReference>
<reference evidence="8" key="2">
    <citation type="submission" date="2017-05" db="EMBL/GenBank/DDBJ databases">
        <title>Improved OligoMM genomes.</title>
        <authorList>
            <person name="Garzetti D."/>
        </authorList>
    </citation>
    <scope>NUCLEOTIDE SEQUENCE [LARGE SCALE GENOMIC DNA]</scope>
    <source>
        <strain evidence="8">KB18</strain>
    </source>
</reference>
<evidence type="ECO:0000256" key="2">
    <source>
        <dbReference type="ARBA" id="ARBA00022793"/>
    </source>
</evidence>
<keyword evidence="8" id="KW-1185">Reference proteome</keyword>
<evidence type="ECO:0000313" key="9">
    <source>
        <dbReference type="Proteomes" id="UP000596035"/>
    </source>
</evidence>
<dbReference type="GO" id="GO:0048040">
    <property type="term" value="F:UDP-glucuronate decarboxylase activity"/>
    <property type="evidence" value="ECO:0007669"/>
    <property type="project" value="TreeGrafter"/>
</dbReference>
<organism evidence="7 9">
    <name type="scientific">Acutalibacter muris</name>
    <dbReference type="NCBI Taxonomy" id="1796620"/>
    <lineage>
        <taxon>Bacteria</taxon>
        <taxon>Bacillati</taxon>
        <taxon>Bacillota</taxon>
        <taxon>Clostridia</taxon>
        <taxon>Eubacteriales</taxon>
        <taxon>Acutalibacteraceae</taxon>
        <taxon>Acutalibacter</taxon>
    </lineage>
</organism>
<sequence>MSILEIIEYRAILQKLREDFPFWHRLSGKTILITGASGMLGSLLVDAVMLWNEERPDQGRCSIIGVVRNLERAKARFAPWSGRPELTYIQHDVCEPLPELPGRPDFWIHAASTTHPVAYSTEPVNTIMANVLGTRNMLDRISELGGRFLLLSSVEVYGGNRGDAERFSEDYCGYIDCNTLRAGYPEAKRVSEALCQAYSEEHGVDAVILRLPRCYGPTMQMTDSKAVAQFIKKAVRGENIVLKSEGRQFYSYAHAADAVKGMLWTLCVGEKGEAYNLADGQSDITLRDLARTAAESAGTEVVFELPEEMEKKGFSKAQRAVLDAEKLKGLGWRASYSIRAGVAETITILRKCANG</sequence>
<dbReference type="Proteomes" id="UP000196710">
    <property type="component" value="Chromosome"/>
</dbReference>
<evidence type="ECO:0000313" key="8">
    <source>
        <dbReference type="Proteomes" id="UP000196710"/>
    </source>
</evidence>
<dbReference type="Proteomes" id="UP000596035">
    <property type="component" value="Chromosome"/>
</dbReference>
<evidence type="ECO:0000256" key="1">
    <source>
        <dbReference type="ARBA" id="ARBA00001911"/>
    </source>
</evidence>
<keyword evidence="4" id="KW-0456">Lyase</keyword>
<name>A0A1Z2XPV5_9FIRM</name>
<reference evidence="6" key="1">
    <citation type="journal article" date="2017" name="Genome Announc.">
        <title>High-Quality Whole-Genome Sequences of the Oligo-Mouse-Microbiota Bacterial Community.</title>
        <authorList>
            <person name="Garzetti D."/>
            <person name="Brugiroux S."/>
            <person name="Bunk B."/>
            <person name="Pukall R."/>
            <person name="McCoy K.D."/>
            <person name="Macpherson A.J."/>
            <person name="Stecher B."/>
        </authorList>
    </citation>
    <scope>NUCLEOTIDE SEQUENCE</scope>
    <source>
        <strain evidence="6">KB18</strain>
    </source>
</reference>
<dbReference type="PANTHER" id="PTHR43078:SF6">
    <property type="entry name" value="UDP-GLUCURONIC ACID DECARBOXYLASE 1"/>
    <property type="match status" value="1"/>
</dbReference>
<dbReference type="RefSeq" id="WP_066533943.1">
    <property type="nucleotide sequence ID" value="NZ_CP065321.1"/>
</dbReference>
<dbReference type="GO" id="GO:0042732">
    <property type="term" value="P:D-xylose metabolic process"/>
    <property type="evidence" value="ECO:0007669"/>
    <property type="project" value="InterPro"/>
</dbReference>
<evidence type="ECO:0000256" key="4">
    <source>
        <dbReference type="ARBA" id="ARBA00023239"/>
    </source>
</evidence>
<dbReference type="InterPro" id="IPR036291">
    <property type="entry name" value="NAD(P)-bd_dom_sf"/>
</dbReference>
<dbReference type="EMBL" id="CP065321">
    <property type="protein sequence ID" value="QQR29772.1"/>
    <property type="molecule type" value="Genomic_DNA"/>
</dbReference>
<dbReference type="InterPro" id="IPR044516">
    <property type="entry name" value="UXS-like"/>
</dbReference>
<dbReference type="GO" id="GO:0070403">
    <property type="term" value="F:NAD+ binding"/>
    <property type="evidence" value="ECO:0007669"/>
    <property type="project" value="InterPro"/>
</dbReference>
<dbReference type="KEGG" id="amur:ADH66_07335"/>
<gene>
    <name evidence="6" type="ORF">ADH66_07335</name>
    <name evidence="7" type="ORF">I5Q82_17390</name>
</gene>
<evidence type="ECO:0000256" key="3">
    <source>
        <dbReference type="ARBA" id="ARBA00023027"/>
    </source>
</evidence>
<dbReference type="AlphaFoldDB" id="A0A1Z2XPV5"/>
<keyword evidence="3" id="KW-0520">NAD</keyword>
<dbReference type="GO" id="GO:0005737">
    <property type="term" value="C:cytoplasm"/>
    <property type="evidence" value="ECO:0007669"/>
    <property type="project" value="TreeGrafter"/>
</dbReference>
<accession>A0A1Z2XPV5</accession>
<feature type="domain" description="NAD-dependent epimerase/dehydratase" evidence="5">
    <location>
        <begin position="31"/>
        <end position="278"/>
    </location>
</feature>
<reference evidence="7 9" key="3">
    <citation type="submission" date="2020-11" db="EMBL/GenBank/DDBJ databases">
        <title>Closed and high quality bacterial genomes of the OMM12 community.</title>
        <authorList>
            <person name="Marbouty M."/>
            <person name="Lamy-Besnier Q."/>
            <person name="Debarbieux L."/>
            <person name="Koszul R."/>
        </authorList>
    </citation>
    <scope>NUCLEOTIDE SEQUENCE [LARGE SCALE GENOMIC DNA]</scope>
    <source>
        <strain evidence="7 9">KB18</strain>
    </source>
</reference>
<evidence type="ECO:0000313" key="7">
    <source>
        <dbReference type="EMBL" id="QQR29772.1"/>
    </source>
</evidence>
<keyword evidence="2" id="KW-0210">Decarboxylase</keyword>
<evidence type="ECO:0000313" key="6">
    <source>
        <dbReference type="EMBL" id="ASB40487.1"/>
    </source>
</evidence>